<keyword evidence="2" id="KW-0813">Transport</keyword>
<evidence type="ECO:0000313" key="10">
    <source>
        <dbReference type="Proteomes" id="UP000256977"/>
    </source>
</evidence>
<comment type="similarity">
    <text evidence="7">Belongs to the drug/metabolite transporter (DMT) superfamily. Small multidrug resistance (SMR) (TC 2.A.7.1) family.</text>
</comment>
<keyword evidence="4 7" id="KW-0812">Transmembrane</keyword>
<accession>A0A3D9KC14</accession>
<keyword evidence="3" id="KW-1003">Cell membrane</keyword>
<evidence type="ECO:0000256" key="1">
    <source>
        <dbReference type="ARBA" id="ARBA00004651"/>
    </source>
</evidence>
<evidence type="ECO:0000256" key="8">
    <source>
        <dbReference type="SAM" id="Phobius"/>
    </source>
</evidence>
<evidence type="ECO:0000256" key="4">
    <source>
        <dbReference type="ARBA" id="ARBA00022692"/>
    </source>
</evidence>
<reference evidence="9 10" key="1">
    <citation type="submission" date="2018-07" db="EMBL/GenBank/DDBJ databases">
        <title>Genomic Encyclopedia of Type Strains, Phase III (KMG-III): the genomes of soil and plant-associated and newly described type strains.</title>
        <authorList>
            <person name="Whitman W."/>
        </authorList>
    </citation>
    <scope>NUCLEOTIDE SEQUENCE [LARGE SCALE GENOMIC DNA]</scope>
    <source>
        <strain evidence="9 10">CECT 7287</strain>
    </source>
</reference>
<dbReference type="Proteomes" id="UP000256977">
    <property type="component" value="Unassembled WGS sequence"/>
</dbReference>
<feature type="transmembrane region" description="Helical" evidence="8">
    <location>
        <begin position="87"/>
        <end position="104"/>
    </location>
</feature>
<proteinExistence type="inferred from homology"/>
<feature type="transmembrane region" description="Helical" evidence="8">
    <location>
        <begin position="6"/>
        <end position="23"/>
    </location>
</feature>
<dbReference type="Gene3D" id="1.10.3730.20">
    <property type="match status" value="1"/>
</dbReference>
<keyword evidence="5 8" id="KW-1133">Transmembrane helix</keyword>
<keyword evidence="6 8" id="KW-0472">Membrane</keyword>
<dbReference type="FunFam" id="1.10.3730.20:FF:000001">
    <property type="entry name" value="Quaternary ammonium compound resistance transporter SugE"/>
    <property type="match status" value="1"/>
</dbReference>
<feature type="transmembrane region" description="Helical" evidence="8">
    <location>
        <begin position="59"/>
        <end position="78"/>
    </location>
</feature>
<dbReference type="InterPro" id="IPR000390">
    <property type="entry name" value="Small_drug/metabolite_transptr"/>
</dbReference>
<dbReference type="GO" id="GO:0022857">
    <property type="term" value="F:transmembrane transporter activity"/>
    <property type="evidence" value="ECO:0007669"/>
    <property type="project" value="InterPro"/>
</dbReference>
<dbReference type="EMBL" id="QRDZ01000007">
    <property type="protein sequence ID" value="RED83938.1"/>
    <property type="molecule type" value="Genomic_DNA"/>
</dbReference>
<gene>
    <name evidence="9" type="ORF">DFP98_10744</name>
</gene>
<comment type="caution">
    <text evidence="9">The sequence shown here is derived from an EMBL/GenBank/DDBJ whole genome shotgun (WGS) entry which is preliminary data.</text>
</comment>
<dbReference type="Pfam" id="PF00893">
    <property type="entry name" value="Multi_Drug_Res"/>
    <property type="match status" value="1"/>
</dbReference>
<dbReference type="GO" id="GO:0005886">
    <property type="term" value="C:plasma membrane"/>
    <property type="evidence" value="ECO:0007669"/>
    <property type="project" value="UniProtKB-SubCell"/>
</dbReference>
<dbReference type="InterPro" id="IPR045324">
    <property type="entry name" value="Small_multidrug_res"/>
</dbReference>
<dbReference type="RefSeq" id="WP_116060576.1">
    <property type="nucleotide sequence ID" value="NZ_QRDZ01000007.1"/>
</dbReference>
<protein>
    <submittedName>
        <fullName evidence="9">Paired small multidrug resistance pump</fullName>
    </submittedName>
</protein>
<dbReference type="OrthoDB" id="21828at2"/>
<dbReference type="PANTHER" id="PTHR30561">
    <property type="entry name" value="SMR FAMILY PROTON-DEPENDENT DRUG EFFLUX TRANSPORTER SUGE"/>
    <property type="match status" value="1"/>
</dbReference>
<evidence type="ECO:0000256" key="6">
    <source>
        <dbReference type="ARBA" id="ARBA00023136"/>
    </source>
</evidence>
<organism evidence="9 10">
    <name type="scientific">Cohnella phaseoli</name>
    <dbReference type="NCBI Taxonomy" id="456490"/>
    <lineage>
        <taxon>Bacteria</taxon>
        <taxon>Bacillati</taxon>
        <taxon>Bacillota</taxon>
        <taxon>Bacilli</taxon>
        <taxon>Bacillales</taxon>
        <taxon>Paenibacillaceae</taxon>
        <taxon>Cohnella</taxon>
    </lineage>
</organism>
<sequence>MAWIALVFAGLFEVVGVLAMNRLKEKKDKLSMLMLVLGFIISFSLLSVAMKSISMGTAYAVWTAIGTVGGTLVGMLLYGESRQPRRIFFLALVVSAVVGLKAIGGE</sequence>
<feature type="transmembrane region" description="Helical" evidence="8">
    <location>
        <begin position="30"/>
        <end position="53"/>
    </location>
</feature>
<dbReference type="AlphaFoldDB" id="A0A3D9KC14"/>
<evidence type="ECO:0000256" key="2">
    <source>
        <dbReference type="ARBA" id="ARBA00022448"/>
    </source>
</evidence>
<dbReference type="SUPFAM" id="SSF103481">
    <property type="entry name" value="Multidrug resistance efflux transporter EmrE"/>
    <property type="match status" value="1"/>
</dbReference>
<dbReference type="InterPro" id="IPR037185">
    <property type="entry name" value="EmrE-like"/>
</dbReference>
<keyword evidence="10" id="KW-1185">Reference proteome</keyword>
<evidence type="ECO:0000313" key="9">
    <source>
        <dbReference type="EMBL" id="RED83938.1"/>
    </source>
</evidence>
<dbReference type="PANTHER" id="PTHR30561:SF0">
    <property type="entry name" value="GUANIDINIUM EXPORTER"/>
    <property type="match status" value="1"/>
</dbReference>
<evidence type="ECO:0000256" key="3">
    <source>
        <dbReference type="ARBA" id="ARBA00022475"/>
    </source>
</evidence>
<name>A0A3D9KC14_9BACL</name>
<comment type="subcellular location">
    <subcellularLocation>
        <location evidence="1 7">Cell membrane</location>
        <topology evidence="1 7">Multi-pass membrane protein</topology>
    </subcellularLocation>
</comment>
<evidence type="ECO:0000256" key="5">
    <source>
        <dbReference type="ARBA" id="ARBA00022989"/>
    </source>
</evidence>
<evidence type="ECO:0000256" key="7">
    <source>
        <dbReference type="RuleBase" id="RU003942"/>
    </source>
</evidence>